<protein>
    <recommendedName>
        <fullName evidence="1">DNA-directed DNA polymerase</fullName>
        <ecNumber evidence="1">2.7.7.7</ecNumber>
    </recommendedName>
</protein>
<proteinExistence type="inferred from homology"/>
<name>A0A538TZ08_UNCEI</name>
<keyword evidence="5" id="KW-0239">DNA-directed DNA polymerase</keyword>
<reference evidence="11 12" key="1">
    <citation type="journal article" date="2019" name="Nat. Microbiol.">
        <title>Mediterranean grassland soil C-N compound turnover is dependent on rainfall and depth, and is mediated by genomically divergent microorganisms.</title>
        <authorList>
            <person name="Diamond S."/>
            <person name="Andeer P.F."/>
            <person name="Li Z."/>
            <person name="Crits-Christoph A."/>
            <person name="Burstein D."/>
            <person name="Anantharaman K."/>
            <person name="Lane K.R."/>
            <person name="Thomas B.C."/>
            <person name="Pan C."/>
            <person name="Northen T.R."/>
            <person name="Banfield J.F."/>
        </authorList>
    </citation>
    <scope>NUCLEOTIDE SEQUENCE [LARGE SCALE GENOMIC DNA]</scope>
    <source>
        <strain evidence="11">WS_10</strain>
    </source>
</reference>
<dbReference type="Pfam" id="PF22608">
    <property type="entry name" value="DNAX_ATPase_lid"/>
    <property type="match status" value="1"/>
</dbReference>
<feature type="domain" description="DNA polymerase III gamma subunit" evidence="9">
    <location>
        <begin position="50"/>
        <end position="186"/>
    </location>
</feature>
<dbReference type="InterPro" id="IPR008921">
    <property type="entry name" value="DNA_pol3_clamp-load_cplx_C"/>
</dbReference>
<dbReference type="GO" id="GO:0009360">
    <property type="term" value="C:DNA polymerase III complex"/>
    <property type="evidence" value="ECO:0007669"/>
    <property type="project" value="TreeGrafter"/>
</dbReference>
<evidence type="ECO:0000256" key="3">
    <source>
        <dbReference type="ARBA" id="ARBA00022695"/>
    </source>
</evidence>
<dbReference type="GO" id="GO:0006261">
    <property type="term" value="P:DNA-templated DNA replication"/>
    <property type="evidence" value="ECO:0007669"/>
    <property type="project" value="TreeGrafter"/>
</dbReference>
<dbReference type="EC" id="2.7.7.7" evidence="1"/>
<dbReference type="PANTHER" id="PTHR34388:SF1">
    <property type="entry name" value="DNA POLYMERASE III SUBUNIT DELTA"/>
    <property type="match status" value="1"/>
</dbReference>
<evidence type="ECO:0000256" key="7">
    <source>
        <dbReference type="ARBA" id="ARBA00049244"/>
    </source>
</evidence>
<dbReference type="Pfam" id="PF12169">
    <property type="entry name" value="DNA_pol3_gamma3"/>
    <property type="match status" value="1"/>
</dbReference>
<evidence type="ECO:0000259" key="9">
    <source>
        <dbReference type="Pfam" id="PF12169"/>
    </source>
</evidence>
<feature type="compositionally biased region" description="Low complexity" evidence="8">
    <location>
        <begin position="199"/>
        <end position="229"/>
    </location>
</feature>
<evidence type="ECO:0000256" key="4">
    <source>
        <dbReference type="ARBA" id="ARBA00022705"/>
    </source>
</evidence>
<dbReference type="Gene3D" id="1.10.8.60">
    <property type="match status" value="1"/>
</dbReference>
<dbReference type="InterPro" id="IPR022754">
    <property type="entry name" value="DNA_pol_III_gamma-3"/>
</dbReference>
<dbReference type="AlphaFoldDB" id="A0A538TZ08"/>
<dbReference type="SUPFAM" id="SSF48019">
    <property type="entry name" value="post-AAA+ oligomerization domain-like"/>
    <property type="match status" value="1"/>
</dbReference>
<gene>
    <name evidence="11" type="ORF">E6K80_13555</name>
</gene>
<dbReference type="PANTHER" id="PTHR34388">
    <property type="entry name" value="DNA POLYMERASE III SUBUNIT DELTA"/>
    <property type="match status" value="1"/>
</dbReference>
<dbReference type="GO" id="GO:0003677">
    <property type="term" value="F:DNA binding"/>
    <property type="evidence" value="ECO:0007669"/>
    <property type="project" value="InterPro"/>
</dbReference>
<comment type="catalytic activity">
    <reaction evidence="7">
        <text>DNA(n) + a 2'-deoxyribonucleoside 5'-triphosphate = DNA(n+1) + diphosphate</text>
        <dbReference type="Rhea" id="RHEA:22508"/>
        <dbReference type="Rhea" id="RHEA-COMP:17339"/>
        <dbReference type="Rhea" id="RHEA-COMP:17340"/>
        <dbReference type="ChEBI" id="CHEBI:33019"/>
        <dbReference type="ChEBI" id="CHEBI:61560"/>
        <dbReference type="ChEBI" id="CHEBI:173112"/>
        <dbReference type="EC" id="2.7.7.7"/>
    </reaction>
</comment>
<dbReference type="Gene3D" id="1.20.272.10">
    <property type="match status" value="1"/>
</dbReference>
<evidence type="ECO:0000256" key="2">
    <source>
        <dbReference type="ARBA" id="ARBA00022679"/>
    </source>
</evidence>
<evidence type="ECO:0000256" key="6">
    <source>
        <dbReference type="ARBA" id="ARBA00034754"/>
    </source>
</evidence>
<evidence type="ECO:0000259" key="10">
    <source>
        <dbReference type="Pfam" id="PF22608"/>
    </source>
</evidence>
<evidence type="ECO:0000256" key="1">
    <source>
        <dbReference type="ARBA" id="ARBA00012417"/>
    </source>
</evidence>
<feature type="region of interest" description="Disordered" evidence="8">
    <location>
        <begin position="198"/>
        <end position="251"/>
    </location>
</feature>
<evidence type="ECO:0000313" key="11">
    <source>
        <dbReference type="EMBL" id="TMQ68872.1"/>
    </source>
</evidence>
<dbReference type="Proteomes" id="UP000319836">
    <property type="component" value="Unassembled WGS sequence"/>
</dbReference>
<dbReference type="EMBL" id="VBPA01000372">
    <property type="protein sequence ID" value="TMQ68872.1"/>
    <property type="molecule type" value="Genomic_DNA"/>
</dbReference>
<evidence type="ECO:0000256" key="5">
    <source>
        <dbReference type="ARBA" id="ARBA00022932"/>
    </source>
</evidence>
<keyword evidence="3" id="KW-0548">Nucleotidyltransferase</keyword>
<dbReference type="InterPro" id="IPR005790">
    <property type="entry name" value="DNA_polIII_delta"/>
</dbReference>
<keyword evidence="4" id="KW-0235">DNA replication</keyword>
<comment type="caution">
    <text evidence="11">The sequence shown here is derived from an EMBL/GenBank/DDBJ whole genome shotgun (WGS) entry which is preliminary data.</text>
</comment>
<feature type="domain" description="DNA polymerase III subunit gamma/tau helical lid" evidence="10">
    <location>
        <begin position="17"/>
        <end position="46"/>
    </location>
</feature>
<keyword evidence="2" id="KW-0808">Transferase</keyword>
<dbReference type="GO" id="GO:0003887">
    <property type="term" value="F:DNA-directed DNA polymerase activity"/>
    <property type="evidence" value="ECO:0007669"/>
    <property type="project" value="UniProtKB-KW"/>
</dbReference>
<sequence length="383" mass="41520">MAREAADPHGLRFELTEGAALLIAQKSEGSMRDAVSALDQVVSAGEPRIDEELVSRVLGIPDREAFFQLVESIVRRDPKRTLTALHQAFEKGIDPMELAQGLAEHLRHLLVLKVDPEASELVPATSEELERLRAQAEGWSEQDLLRLMKIAADLHFPMRDSTQPLVHLEAAVMQMATLEPGETLAQLLERLEALEKRLTGSASGPSSPLGSASSEPPTTRAAGATPTSPVRSAGRSAPPEPGKSQPTMATARATTAVIDDEAPRLDADVERRWQAAVEAINAQKRMLGAFLQESRIVGVTGSELVLAMDALHRSVVDERDNRGMVERVVAETFGTTLSLRCALDAVTPERPRPADLKPLVDRAIAWFEGDLIQPSGEAGRSER</sequence>
<accession>A0A538TZ08</accession>
<evidence type="ECO:0000256" key="8">
    <source>
        <dbReference type="SAM" id="MobiDB-lite"/>
    </source>
</evidence>
<evidence type="ECO:0000313" key="12">
    <source>
        <dbReference type="Proteomes" id="UP000319836"/>
    </source>
</evidence>
<dbReference type="InterPro" id="IPR045085">
    <property type="entry name" value="HLD_clamp_pol_III_gamma_tau"/>
</dbReference>
<comment type="similarity">
    <text evidence="6">Belongs to the DNA polymerase HolA subunit family.</text>
</comment>
<organism evidence="11 12">
    <name type="scientific">Eiseniibacteriota bacterium</name>
    <dbReference type="NCBI Taxonomy" id="2212470"/>
    <lineage>
        <taxon>Bacteria</taxon>
        <taxon>Candidatus Eiseniibacteriota</taxon>
    </lineage>
</organism>